<evidence type="ECO:0000313" key="14">
    <source>
        <dbReference type="EMBL" id="MZP29051.1"/>
    </source>
</evidence>
<proteinExistence type="inferred from homology"/>
<evidence type="ECO:0000256" key="9">
    <source>
        <dbReference type="ARBA" id="ARBA00022723"/>
    </source>
</evidence>
<keyword evidence="2 12" id="KW-0004">4Fe-4S</keyword>
<dbReference type="Gene3D" id="3.20.20.70">
    <property type="entry name" value="Aldolase class I"/>
    <property type="match status" value="1"/>
</dbReference>
<dbReference type="InterPro" id="IPR040072">
    <property type="entry name" value="Methyltransferase_A"/>
</dbReference>
<gene>
    <name evidence="12 14" type="primary">rlmN</name>
    <name evidence="14" type="ORF">GTO91_04910</name>
</gene>
<dbReference type="GO" id="GO:0030488">
    <property type="term" value="P:tRNA methylation"/>
    <property type="evidence" value="ECO:0007669"/>
    <property type="project" value="UniProtKB-UniRule"/>
</dbReference>
<organism evidence="14 15">
    <name type="scientific">Heliomicrobium undosum</name>
    <dbReference type="NCBI Taxonomy" id="121734"/>
    <lineage>
        <taxon>Bacteria</taxon>
        <taxon>Bacillati</taxon>
        <taxon>Bacillota</taxon>
        <taxon>Clostridia</taxon>
        <taxon>Eubacteriales</taxon>
        <taxon>Heliobacteriaceae</taxon>
        <taxon>Heliomicrobium</taxon>
    </lineage>
</organism>
<dbReference type="SUPFAM" id="SSF102114">
    <property type="entry name" value="Radical SAM enzymes"/>
    <property type="match status" value="1"/>
</dbReference>
<dbReference type="OrthoDB" id="9793973at2"/>
<evidence type="ECO:0000256" key="11">
    <source>
        <dbReference type="ARBA" id="ARBA00023014"/>
    </source>
</evidence>
<dbReference type="EC" id="2.1.1.192" evidence="12"/>
<dbReference type="EMBL" id="WXEY01000003">
    <property type="protein sequence ID" value="MZP29051.1"/>
    <property type="molecule type" value="Genomic_DNA"/>
</dbReference>
<keyword evidence="15" id="KW-1185">Reference proteome</keyword>
<dbReference type="InterPro" id="IPR004383">
    <property type="entry name" value="rRNA_lsu_MTrfase_RlmN/Cfr"/>
</dbReference>
<dbReference type="AlphaFoldDB" id="A0A845L7Z8"/>
<keyword evidence="9 12" id="KW-0479">Metal-binding</keyword>
<feature type="binding site" evidence="12">
    <location>
        <begin position="219"/>
        <end position="221"/>
    </location>
    <ligand>
        <name>S-adenosyl-L-methionine</name>
        <dbReference type="ChEBI" id="CHEBI:59789"/>
    </ligand>
</feature>
<dbReference type="PROSITE" id="PS51918">
    <property type="entry name" value="RADICAL_SAM"/>
    <property type="match status" value="1"/>
</dbReference>
<dbReference type="GO" id="GO:0005737">
    <property type="term" value="C:cytoplasm"/>
    <property type="evidence" value="ECO:0007669"/>
    <property type="project" value="UniProtKB-SubCell"/>
</dbReference>
<sequence length="351" mass="39937">MRGLFPEEIAALLKPWGQPAFRGKQIFKWLQNRAVREVAEMTDLPQALRARLEEAGWLKPLALERRRVARDGTEKYLWRLADGELIESVLMPYRRAQTRDRVTVCLSTQAGCPLGCRFCATGQQGFRRNLTAAEIVGQVLDITYDQRKNDPDFKVTNLVFMGMGEPFLNYDNVRRAIGLFTHPEGQAIGQRRITVSTAGIVPGIDRFAGEDWEVNLALSLHAADDKQRSEWMPVNERFPLAQVLEACRRYWERTRRRLSVEYALMAGVNDRPEDARRLGSLFKGWPIHLNLIPVNAVAGTGARRPEREPTERFLAELRRWGVDAVIREERGQDIEAACGQLRGAARGEEEA</sequence>
<comment type="cofactor">
    <cofactor evidence="12">
        <name>[4Fe-4S] cluster</name>
        <dbReference type="ChEBI" id="CHEBI:49883"/>
    </cofactor>
    <text evidence="12">Binds 1 [4Fe-4S] cluster. The cluster is coordinated with 3 cysteines and an exchangeable S-adenosyl-L-methionine.</text>
</comment>
<dbReference type="GO" id="GO:0002935">
    <property type="term" value="F:tRNA (adenine(37)-C2)-methyltransferase activity"/>
    <property type="evidence" value="ECO:0007669"/>
    <property type="project" value="UniProtKB-UniRule"/>
</dbReference>
<evidence type="ECO:0000256" key="3">
    <source>
        <dbReference type="ARBA" id="ARBA00022490"/>
    </source>
</evidence>
<dbReference type="PANTHER" id="PTHR30544:SF5">
    <property type="entry name" value="RADICAL SAM CORE DOMAIN-CONTAINING PROTEIN"/>
    <property type="match status" value="1"/>
</dbReference>
<comment type="caution">
    <text evidence="12">Lacks conserved residue(s) required for the propagation of feature annotation.</text>
</comment>
<dbReference type="Gene3D" id="1.10.150.530">
    <property type="match status" value="1"/>
</dbReference>
<feature type="domain" description="Radical SAM core" evidence="13">
    <location>
        <begin position="98"/>
        <end position="333"/>
    </location>
</feature>
<evidence type="ECO:0000256" key="1">
    <source>
        <dbReference type="ARBA" id="ARBA00004496"/>
    </source>
</evidence>
<dbReference type="Proteomes" id="UP000463470">
    <property type="component" value="Unassembled WGS sequence"/>
</dbReference>
<keyword evidence="3 12" id="KW-0963">Cytoplasm</keyword>
<evidence type="ECO:0000256" key="12">
    <source>
        <dbReference type="HAMAP-Rule" id="MF_01849"/>
    </source>
</evidence>
<dbReference type="FunFam" id="3.20.20.70:FF:000014">
    <property type="entry name" value="Probable dual-specificity RNA methyltransferase RlmN"/>
    <property type="match status" value="1"/>
</dbReference>
<evidence type="ECO:0000256" key="5">
    <source>
        <dbReference type="ARBA" id="ARBA00022603"/>
    </source>
</evidence>
<keyword evidence="7 12" id="KW-0949">S-adenosyl-L-methionine</keyword>
<keyword evidence="4 12" id="KW-0698">rRNA processing</keyword>
<dbReference type="Pfam" id="PF21016">
    <property type="entry name" value="RlmN_N"/>
    <property type="match status" value="1"/>
</dbReference>
<dbReference type="GO" id="GO:0070040">
    <property type="term" value="F:rRNA (adenine(2503)-C2-)-methyltransferase activity"/>
    <property type="evidence" value="ECO:0007669"/>
    <property type="project" value="UniProtKB-UniRule"/>
</dbReference>
<feature type="active site" description="S-methylcysteine intermediate" evidence="12">
    <location>
        <position position="338"/>
    </location>
</feature>
<dbReference type="InterPro" id="IPR007197">
    <property type="entry name" value="rSAM"/>
</dbReference>
<dbReference type="GO" id="GO:0000049">
    <property type="term" value="F:tRNA binding"/>
    <property type="evidence" value="ECO:0007669"/>
    <property type="project" value="UniProtKB-UniRule"/>
</dbReference>
<comment type="catalytic activity">
    <reaction evidence="12">
        <text>adenosine(37) in tRNA + 2 reduced [2Fe-2S]-[ferredoxin] + 2 S-adenosyl-L-methionine = 2-methyladenosine(37) in tRNA + 5'-deoxyadenosine + L-methionine + 2 oxidized [2Fe-2S]-[ferredoxin] + S-adenosyl-L-homocysteine</text>
        <dbReference type="Rhea" id="RHEA:43332"/>
        <dbReference type="Rhea" id="RHEA-COMP:10000"/>
        <dbReference type="Rhea" id="RHEA-COMP:10001"/>
        <dbReference type="Rhea" id="RHEA-COMP:10162"/>
        <dbReference type="Rhea" id="RHEA-COMP:10485"/>
        <dbReference type="ChEBI" id="CHEBI:17319"/>
        <dbReference type="ChEBI" id="CHEBI:33737"/>
        <dbReference type="ChEBI" id="CHEBI:33738"/>
        <dbReference type="ChEBI" id="CHEBI:57844"/>
        <dbReference type="ChEBI" id="CHEBI:57856"/>
        <dbReference type="ChEBI" id="CHEBI:59789"/>
        <dbReference type="ChEBI" id="CHEBI:74411"/>
        <dbReference type="ChEBI" id="CHEBI:74497"/>
        <dbReference type="EC" id="2.1.1.192"/>
    </reaction>
</comment>
<evidence type="ECO:0000256" key="7">
    <source>
        <dbReference type="ARBA" id="ARBA00022691"/>
    </source>
</evidence>
<keyword evidence="5 12" id="KW-0489">Methyltransferase</keyword>
<evidence type="ECO:0000256" key="4">
    <source>
        <dbReference type="ARBA" id="ARBA00022552"/>
    </source>
</evidence>
<comment type="catalytic activity">
    <reaction evidence="12">
        <text>adenosine(2503) in 23S rRNA + 2 reduced [2Fe-2S]-[ferredoxin] + 2 S-adenosyl-L-methionine = 2-methyladenosine(2503) in 23S rRNA + 5'-deoxyadenosine + L-methionine + 2 oxidized [2Fe-2S]-[ferredoxin] + S-adenosyl-L-homocysteine</text>
        <dbReference type="Rhea" id="RHEA:42916"/>
        <dbReference type="Rhea" id="RHEA-COMP:10000"/>
        <dbReference type="Rhea" id="RHEA-COMP:10001"/>
        <dbReference type="Rhea" id="RHEA-COMP:10152"/>
        <dbReference type="Rhea" id="RHEA-COMP:10282"/>
        <dbReference type="ChEBI" id="CHEBI:17319"/>
        <dbReference type="ChEBI" id="CHEBI:33737"/>
        <dbReference type="ChEBI" id="CHEBI:33738"/>
        <dbReference type="ChEBI" id="CHEBI:57844"/>
        <dbReference type="ChEBI" id="CHEBI:57856"/>
        <dbReference type="ChEBI" id="CHEBI:59789"/>
        <dbReference type="ChEBI" id="CHEBI:74411"/>
        <dbReference type="ChEBI" id="CHEBI:74497"/>
        <dbReference type="EC" id="2.1.1.192"/>
    </reaction>
</comment>
<feature type="binding site" evidence="12">
    <location>
        <begin position="164"/>
        <end position="165"/>
    </location>
    <ligand>
        <name>S-adenosyl-L-methionine</name>
        <dbReference type="ChEBI" id="CHEBI:59789"/>
    </ligand>
</feature>
<feature type="binding site" evidence="12">
    <location>
        <position position="119"/>
    </location>
    <ligand>
        <name>[4Fe-4S] cluster</name>
        <dbReference type="ChEBI" id="CHEBI:49883"/>
        <note>4Fe-4S-S-AdoMet</note>
    </ligand>
</feature>
<evidence type="ECO:0000256" key="6">
    <source>
        <dbReference type="ARBA" id="ARBA00022679"/>
    </source>
</evidence>
<dbReference type="InterPro" id="IPR013785">
    <property type="entry name" value="Aldolase_TIM"/>
</dbReference>
<dbReference type="GO" id="GO:0051539">
    <property type="term" value="F:4 iron, 4 sulfur cluster binding"/>
    <property type="evidence" value="ECO:0007669"/>
    <property type="project" value="UniProtKB-UniRule"/>
</dbReference>
<dbReference type="SFLD" id="SFLDF00275">
    <property type="entry name" value="adenosine_C2_methyltransferase"/>
    <property type="match status" value="1"/>
</dbReference>
<keyword evidence="6 12" id="KW-0808">Transferase</keyword>
<dbReference type="PANTHER" id="PTHR30544">
    <property type="entry name" value="23S RRNA METHYLTRANSFERASE"/>
    <property type="match status" value="1"/>
</dbReference>
<feature type="active site" description="Proton acceptor" evidence="12">
    <location>
        <position position="87"/>
    </location>
</feature>
<dbReference type="GO" id="GO:0046872">
    <property type="term" value="F:metal ion binding"/>
    <property type="evidence" value="ECO:0007669"/>
    <property type="project" value="UniProtKB-KW"/>
</dbReference>
<comment type="caution">
    <text evidence="14">The sequence shown here is derived from an EMBL/GenBank/DDBJ whole genome shotgun (WGS) entry which is preliminary data.</text>
</comment>
<comment type="subcellular location">
    <subcellularLocation>
        <location evidence="1 12">Cytoplasm</location>
    </subcellularLocation>
</comment>
<keyword evidence="10 12" id="KW-0408">Iron</keyword>
<evidence type="ECO:0000256" key="10">
    <source>
        <dbReference type="ARBA" id="ARBA00023004"/>
    </source>
</evidence>
<feature type="binding site" evidence="12">
    <location>
        <position position="112"/>
    </location>
    <ligand>
        <name>[4Fe-4S] cluster</name>
        <dbReference type="ChEBI" id="CHEBI:49883"/>
        <note>4Fe-4S-S-AdoMet</note>
    </ligand>
</feature>
<dbReference type="NCBIfam" id="TIGR00048">
    <property type="entry name" value="rRNA_mod_RlmN"/>
    <property type="match status" value="1"/>
</dbReference>
<dbReference type="SFLD" id="SFLDS00029">
    <property type="entry name" value="Radical_SAM"/>
    <property type="match status" value="1"/>
</dbReference>
<dbReference type="PIRSF" id="PIRSF006004">
    <property type="entry name" value="CHP00048"/>
    <property type="match status" value="1"/>
</dbReference>
<accession>A0A845L7Z8</accession>
<feature type="binding site" evidence="12">
    <location>
        <position position="196"/>
    </location>
    <ligand>
        <name>S-adenosyl-L-methionine</name>
        <dbReference type="ChEBI" id="CHEBI:59789"/>
    </ligand>
</feature>
<protein>
    <recommendedName>
        <fullName evidence="12">Probable dual-specificity RNA methyltransferase RlmN</fullName>
        <ecNumber evidence="12">2.1.1.192</ecNumber>
    </recommendedName>
    <alternativeName>
        <fullName evidence="12">23S rRNA (adenine(2503)-C(2))-methyltransferase</fullName>
    </alternativeName>
    <alternativeName>
        <fullName evidence="12">23S rRNA m2A2503 methyltransferase</fullName>
    </alternativeName>
    <alternativeName>
        <fullName evidence="12">Ribosomal RNA large subunit methyltransferase N</fullName>
    </alternativeName>
    <alternativeName>
        <fullName evidence="12">tRNA (adenine(37)-C(2))-methyltransferase</fullName>
    </alternativeName>
    <alternativeName>
        <fullName evidence="12">tRNA m2A37 methyltransferase</fullName>
    </alternativeName>
</protein>
<evidence type="ECO:0000313" key="15">
    <source>
        <dbReference type="Proteomes" id="UP000463470"/>
    </source>
</evidence>
<dbReference type="InterPro" id="IPR058240">
    <property type="entry name" value="rSAM_sf"/>
</dbReference>
<evidence type="ECO:0000259" key="13">
    <source>
        <dbReference type="PROSITE" id="PS51918"/>
    </source>
</evidence>
<feature type="binding site" evidence="12">
    <location>
        <position position="116"/>
    </location>
    <ligand>
        <name>[4Fe-4S] cluster</name>
        <dbReference type="ChEBI" id="CHEBI:49883"/>
        <note>4Fe-4S-S-AdoMet</note>
    </ligand>
</feature>
<evidence type="ECO:0000256" key="2">
    <source>
        <dbReference type="ARBA" id="ARBA00022485"/>
    </source>
</evidence>
<dbReference type="CDD" id="cd01335">
    <property type="entry name" value="Radical_SAM"/>
    <property type="match status" value="1"/>
</dbReference>
<comment type="miscellaneous">
    <text evidence="12">Reaction proceeds by a ping-pong mechanism involving intermediate methylation of a conserved cysteine residue.</text>
</comment>
<reference evidence="14 15" key="1">
    <citation type="submission" date="2020-01" db="EMBL/GenBank/DDBJ databases">
        <title>Whole-genome sequence of Heliobacterium undosum DSM 13378.</title>
        <authorList>
            <person name="Kyndt J.A."/>
            <person name="Meyer T.E."/>
        </authorList>
    </citation>
    <scope>NUCLEOTIDE SEQUENCE [LARGE SCALE GENOMIC DNA]</scope>
    <source>
        <strain evidence="14 15">DSM 13378</strain>
    </source>
</reference>
<feature type="binding site" evidence="12">
    <location>
        <position position="295"/>
    </location>
    <ligand>
        <name>S-adenosyl-L-methionine</name>
        <dbReference type="ChEBI" id="CHEBI:59789"/>
    </ligand>
</feature>
<dbReference type="InterPro" id="IPR027492">
    <property type="entry name" value="RNA_MTrfase_RlmN"/>
</dbReference>
<dbReference type="InterPro" id="IPR048641">
    <property type="entry name" value="RlmN_N"/>
</dbReference>
<comment type="similarity">
    <text evidence="12">Belongs to the radical SAM superfamily. RlmN family.</text>
</comment>
<dbReference type="GO" id="GO:0019843">
    <property type="term" value="F:rRNA binding"/>
    <property type="evidence" value="ECO:0007669"/>
    <property type="project" value="UniProtKB-UniRule"/>
</dbReference>
<dbReference type="Pfam" id="PF04055">
    <property type="entry name" value="Radical_SAM"/>
    <property type="match status" value="1"/>
</dbReference>
<dbReference type="SFLD" id="SFLDG01062">
    <property type="entry name" value="methyltransferase_(Class_A)"/>
    <property type="match status" value="1"/>
</dbReference>
<keyword evidence="12" id="KW-1015">Disulfide bond</keyword>
<keyword evidence="8 12" id="KW-0819">tRNA processing</keyword>
<comment type="function">
    <text evidence="12">Specifically methylates position 2 of adenine 2503 in 23S rRNA and position 2 of adenine 37 in tRNAs.</text>
</comment>
<dbReference type="HAMAP" id="MF_01849">
    <property type="entry name" value="RNA_methyltr_RlmN"/>
    <property type="match status" value="1"/>
</dbReference>
<keyword evidence="11 12" id="KW-0411">Iron-sulfur</keyword>
<evidence type="ECO:0000256" key="8">
    <source>
        <dbReference type="ARBA" id="ARBA00022694"/>
    </source>
</evidence>
<name>A0A845L7Z8_9FIRM</name>
<dbReference type="GO" id="GO:0070475">
    <property type="term" value="P:rRNA base methylation"/>
    <property type="evidence" value="ECO:0007669"/>
    <property type="project" value="UniProtKB-UniRule"/>
</dbReference>